<evidence type="ECO:0000313" key="2">
    <source>
        <dbReference type="EMBL" id="KAF7505540.1"/>
    </source>
</evidence>
<sequence length="1507" mass="168274">MRPSSVASQIEIPSQHLQDATPTTPTLLNADESYPLPHAYGSEDTKSPEITFDAFATELRLHRLQESRIDILKQQQRTLQRALALSARLSRTLDQVQAGLVETLKNGDRTGFANAYHTTVDLKDACSNFWNRGTRSIDPHGEDRTLSSTREPDSLSFMDKLPAGSRADVLDFIHLLRTNSSFLVDRIKRLNPSQVSALASSPKMHVPKDSIFSSLARGTSQASQQKRNAAFSNSLKDTAWSLERTTPVSALLFNVYSAFANPDSNDYVIRLDTWSSTCADLYSHSDQAYHYLLNEVLNGFASLHEWRAKARIELFLMNLLQTGAFLLEPVEDNVSSNDFRFPVSDPLRTEEAEEFFDTAVRELFAILADGDGGLPFGALHFGSAILGKLTRPEHQSSFRGFLLYSWYFCEFLFSALAMPETKGMLLHYHVSKGARDNILKEIAIRAQLRVAEFLDPMLNPTPLLPTMRAQLEQMVSCLIGITIESPKHIPKKCGVSNPCSKPVVLYPGCLTLSISDVLLLIDMLVPQPPPNPTTWDPFLHSSATAFAAQYRQGLPPLSKIFPSEQPNPPGLTQNSLTISHASATALVRKFDQVRRDLHAVMERSAVYPLPHPSQDLWTVLELDNNGYPAVCRLPGQSHDCGSASKVFKSSSEIERFPQLASRKLDDVQRASLRLIDEHDTPLSTPRFNSGTDKASQIKVSLERLFAVELEFAEANADSRNVRYWWTALRTLRTQYPLSVLTENDTRVLRPILTMSRQQHYKVQQETQIVETSLRHLEDASDKMSAITSDVLGRLDRLRDKMWYLADVTNSSIYEVTRNVAQALRNMAAPGSTLNQSSAASIRGRKKPRSLAESILQEPEAQTISIMKAPLEQGGPKKLADEQVDMTRKWFQRFGVDNFCRGEERIHRFCMEIRMAASRLVGESMLESPVLWSSELYFRQRTFVDGLVTRSMPASSVTRPSSILSEEGHTSYTQTHHSLRGIETASRPQPFDTQSSPGRKSSFHSLGSDRWRTIRDLHGGAGDVLSIADSPGRAVSATTADSINSFWSPLPTQPQSAASVSSLPSRPPSFVNDSSSPRLVDQISPRKVKFFEELRQRVISLLLSDLGSPVWSCGSETDTWLADMLRQDPVRWQLRKRKGIERLLGSENGTSSGCTQGVGLTKSTLKSRRSMSAGPFLAGIQHSHQEPPVSNDDFGAEPHNPRPVLAPLQRFSYHNAYEDLMKRFSRQADPMMKLDILHDLKSLVMSSIRERQGDIRDPDSANSTETHARRKFLESAPSSRRSSLYEAILSGPASASRHRLDDGKCVEAQVSQPVDQSIGEREVVNEMKLVLMTMRPKTLFRDLQFITAFIPPEILNKTPGGRAFLHVGLAALAFKDDVCRSLVAVADKIMVNDNVKRKSPPPGRREYSPRDAAQMWILAAKEGNATAQRELAILYLSNPELLPSVSLPLTAPRDIFKTDMKYWQADGSSRRSSQSMCLALHWMQLAASNGDAIAKKRLKEREAVDSVR</sequence>
<gene>
    <name evidence="2" type="ORF">GJ744_000702</name>
</gene>
<feature type="region of interest" description="Disordered" evidence="1">
    <location>
        <begin position="1181"/>
        <end position="1200"/>
    </location>
</feature>
<feature type="region of interest" description="Disordered" evidence="1">
    <location>
        <begin position="1"/>
        <end position="26"/>
    </location>
</feature>
<dbReference type="PANTHER" id="PTHR42064">
    <property type="entry name" value="YALI0F28677P"/>
    <property type="match status" value="1"/>
</dbReference>
<name>A0A8H7E1Q5_9EURO</name>
<organism evidence="2 3">
    <name type="scientific">Endocarpon pusillum</name>
    <dbReference type="NCBI Taxonomy" id="364733"/>
    <lineage>
        <taxon>Eukaryota</taxon>
        <taxon>Fungi</taxon>
        <taxon>Dikarya</taxon>
        <taxon>Ascomycota</taxon>
        <taxon>Pezizomycotina</taxon>
        <taxon>Eurotiomycetes</taxon>
        <taxon>Chaetothyriomycetidae</taxon>
        <taxon>Verrucariales</taxon>
        <taxon>Verrucariaceae</taxon>
        <taxon>Endocarpon</taxon>
    </lineage>
</organism>
<dbReference type="OrthoDB" id="3548913at2759"/>
<feature type="region of interest" description="Disordered" evidence="1">
    <location>
        <begin position="954"/>
        <end position="1004"/>
    </location>
</feature>
<evidence type="ECO:0000313" key="3">
    <source>
        <dbReference type="Proteomes" id="UP000606974"/>
    </source>
</evidence>
<evidence type="ECO:0000256" key="1">
    <source>
        <dbReference type="SAM" id="MobiDB-lite"/>
    </source>
</evidence>
<accession>A0A8H7E1Q5</accession>
<dbReference type="PANTHER" id="PTHR42064:SF1">
    <property type="entry name" value="YALI0F28677P"/>
    <property type="match status" value="1"/>
</dbReference>
<protein>
    <submittedName>
        <fullName evidence="2">Uncharacterized protein</fullName>
    </submittedName>
</protein>
<feature type="region of interest" description="Disordered" evidence="1">
    <location>
        <begin position="1053"/>
        <end position="1077"/>
    </location>
</feature>
<dbReference type="Proteomes" id="UP000606974">
    <property type="component" value="Unassembled WGS sequence"/>
</dbReference>
<reference evidence="2" key="1">
    <citation type="submission" date="2020-02" db="EMBL/GenBank/DDBJ databases">
        <authorList>
            <person name="Palmer J.M."/>
        </authorList>
    </citation>
    <scope>NUCLEOTIDE SEQUENCE</scope>
    <source>
        <strain evidence="2">EPUS1.4</strain>
        <tissue evidence="2">Thallus</tissue>
    </source>
</reference>
<proteinExistence type="predicted"/>
<feature type="compositionally biased region" description="Polar residues" evidence="1">
    <location>
        <begin position="1053"/>
        <end position="1063"/>
    </location>
</feature>
<feature type="compositionally biased region" description="Polar residues" evidence="1">
    <location>
        <begin position="990"/>
        <end position="1004"/>
    </location>
</feature>
<feature type="region of interest" description="Disordered" evidence="1">
    <location>
        <begin position="1250"/>
        <end position="1276"/>
    </location>
</feature>
<dbReference type="EMBL" id="JAACFV010000107">
    <property type="protein sequence ID" value="KAF7505540.1"/>
    <property type="molecule type" value="Genomic_DNA"/>
</dbReference>
<feature type="compositionally biased region" description="Polar residues" evidence="1">
    <location>
        <begin position="954"/>
        <end position="975"/>
    </location>
</feature>
<keyword evidence="3" id="KW-1185">Reference proteome</keyword>
<comment type="caution">
    <text evidence="2">The sequence shown here is derived from an EMBL/GenBank/DDBJ whole genome shotgun (WGS) entry which is preliminary data.</text>
</comment>